<reference evidence="7 8" key="1">
    <citation type="journal article" date="2014" name="Int. J. Syst. Evol. Microbiol.">
        <title>Lysinibacillus halotolerans sp. nov., isolated from saline-alkaline soil.</title>
        <authorList>
            <person name="Kong D."/>
            <person name="Wang Y."/>
            <person name="Zhao B."/>
            <person name="Li Y."/>
            <person name="Song J."/>
            <person name="Zhai Y."/>
            <person name="Zhang C."/>
            <person name="Wang H."/>
            <person name="Chen X."/>
            <person name="Zhao B."/>
            <person name="Ruan Z."/>
        </authorList>
    </citation>
    <scope>NUCLEOTIDE SEQUENCE [LARGE SCALE GENOMIC DNA]</scope>
    <source>
        <strain evidence="7 8">MCCC 1A12703</strain>
    </source>
</reference>
<feature type="transmembrane region" description="Helical" evidence="6">
    <location>
        <begin position="163"/>
        <end position="181"/>
    </location>
</feature>
<dbReference type="PANTHER" id="PTHR33545:SF5">
    <property type="entry name" value="UPF0750 MEMBRANE PROTEIN YITT"/>
    <property type="match status" value="1"/>
</dbReference>
<keyword evidence="5 6" id="KW-0472">Membrane</keyword>
<dbReference type="PANTHER" id="PTHR33545">
    <property type="entry name" value="UPF0750 MEMBRANE PROTEIN YITT-RELATED"/>
    <property type="match status" value="1"/>
</dbReference>
<dbReference type="GO" id="GO:0005886">
    <property type="term" value="C:plasma membrane"/>
    <property type="evidence" value="ECO:0007669"/>
    <property type="project" value="UniProtKB-SubCell"/>
</dbReference>
<gene>
    <name evidence="7" type="ORF">EC501_07840</name>
</gene>
<protein>
    <submittedName>
        <fullName evidence="7">YitT family protein</fullName>
    </submittedName>
</protein>
<feature type="transmembrane region" description="Helical" evidence="6">
    <location>
        <begin position="97"/>
        <end position="117"/>
    </location>
</feature>
<evidence type="ECO:0000313" key="7">
    <source>
        <dbReference type="EMBL" id="RNC99425.1"/>
    </source>
</evidence>
<keyword evidence="2" id="KW-1003">Cell membrane</keyword>
<sequence>MRFLQLFLGCFIVNIGVFILHSAHVGTGGSIGLALSISYWIDLIFPITYMIVNIPFFILSIKKLGLQFTLSTVLAIAILSILSYITEMVMPEISIPTWIGVIVGSVIVGCGVLLLFLNKSSLGGTSILSLYLQRKFQWDPGKTLFISDLFIILTTLYSIGWIGFIYSSVSAFIVSVIVSIFKKRIDEKMNRDEVKEQLTKENELTEMPVLQQ</sequence>
<feature type="transmembrane region" description="Helical" evidence="6">
    <location>
        <begin position="64"/>
        <end position="85"/>
    </location>
</feature>
<feature type="transmembrane region" description="Helical" evidence="6">
    <location>
        <begin position="138"/>
        <end position="157"/>
    </location>
</feature>
<comment type="subcellular location">
    <subcellularLocation>
        <location evidence="1">Cell membrane</location>
        <topology evidence="1">Multi-pass membrane protein</topology>
    </subcellularLocation>
</comment>
<dbReference type="RefSeq" id="WP_122971748.1">
    <property type="nucleotide sequence ID" value="NZ_RHLQ01000015.1"/>
</dbReference>
<comment type="caution">
    <text evidence="7">The sequence shown here is derived from an EMBL/GenBank/DDBJ whole genome shotgun (WGS) entry which is preliminary data.</text>
</comment>
<accession>A0A3M8HAG2</accession>
<keyword evidence="3 6" id="KW-0812">Transmembrane</keyword>
<organism evidence="7 8">
    <name type="scientific">Lysinibacillus halotolerans</name>
    <dbReference type="NCBI Taxonomy" id="1368476"/>
    <lineage>
        <taxon>Bacteria</taxon>
        <taxon>Bacillati</taxon>
        <taxon>Bacillota</taxon>
        <taxon>Bacilli</taxon>
        <taxon>Bacillales</taxon>
        <taxon>Bacillaceae</taxon>
        <taxon>Lysinibacillus</taxon>
    </lineage>
</organism>
<evidence type="ECO:0000313" key="8">
    <source>
        <dbReference type="Proteomes" id="UP000279909"/>
    </source>
</evidence>
<dbReference type="AlphaFoldDB" id="A0A3M8HAG2"/>
<evidence type="ECO:0000256" key="2">
    <source>
        <dbReference type="ARBA" id="ARBA00022475"/>
    </source>
</evidence>
<dbReference type="OrthoDB" id="1523490at2"/>
<dbReference type="EMBL" id="RHLQ01000015">
    <property type="protein sequence ID" value="RNC99425.1"/>
    <property type="molecule type" value="Genomic_DNA"/>
</dbReference>
<evidence type="ECO:0000256" key="1">
    <source>
        <dbReference type="ARBA" id="ARBA00004651"/>
    </source>
</evidence>
<keyword evidence="4 6" id="KW-1133">Transmembrane helix</keyword>
<evidence type="ECO:0000256" key="5">
    <source>
        <dbReference type="ARBA" id="ARBA00023136"/>
    </source>
</evidence>
<name>A0A3M8HAG2_9BACI</name>
<feature type="transmembrane region" description="Helical" evidence="6">
    <location>
        <begin position="32"/>
        <end position="52"/>
    </location>
</feature>
<dbReference type="InterPro" id="IPR051461">
    <property type="entry name" value="UPF0750_membrane"/>
</dbReference>
<dbReference type="Proteomes" id="UP000279909">
    <property type="component" value="Unassembled WGS sequence"/>
</dbReference>
<dbReference type="Pfam" id="PF02588">
    <property type="entry name" value="YitT_membrane"/>
    <property type="match status" value="1"/>
</dbReference>
<evidence type="ECO:0000256" key="4">
    <source>
        <dbReference type="ARBA" id="ARBA00022989"/>
    </source>
</evidence>
<keyword evidence="8" id="KW-1185">Reference proteome</keyword>
<evidence type="ECO:0000256" key="3">
    <source>
        <dbReference type="ARBA" id="ARBA00022692"/>
    </source>
</evidence>
<proteinExistence type="predicted"/>
<dbReference type="InterPro" id="IPR003740">
    <property type="entry name" value="YitT"/>
</dbReference>
<evidence type="ECO:0000256" key="6">
    <source>
        <dbReference type="SAM" id="Phobius"/>
    </source>
</evidence>